<protein>
    <submittedName>
        <fullName evidence="2">Nuclease-related domain-containing protein</fullName>
    </submittedName>
</protein>
<evidence type="ECO:0000313" key="3">
    <source>
        <dbReference type="Proteomes" id="UP001589738"/>
    </source>
</evidence>
<evidence type="ECO:0000259" key="1">
    <source>
        <dbReference type="PROSITE" id="PS50965"/>
    </source>
</evidence>
<dbReference type="Pfam" id="PF08378">
    <property type="entry name" value="NERD"/>
    <property type="match status" value="1"/>
</dbReference>
<accession>A0ABV6KP31</accession>
<organism evidence="2 3">
    <name type="scientific">Robertmurraya beringensis</name>
    <dbReference type="NCBI Taxonomy" id="641660"/>
    <lineage>
        <taxon>Bacteria</taxon>
        <taxon>Bacillati</taxon>
        <taxon>Bacillota</taxon>
        <taxon>Bacilli</taxon>
        <taxon>Bacillales</taxon>
        <taxon>Bacillaceae</taxon>
        <taxon>Robertmurraya</taxon>
    </lineage>
</organism>
<proteinExistence type="predicted"/>
<comment type="caution">
    <text evidence="2">The sequence shown here is derived from an EMBL/GenBank/DDBJ whole genome shotgun (WGS) entry which is preliminary data.</text>
</comment>
<dbReference type="InterPro" id="IPR011528">
    <property type="entry name" value="NERD"/>
</dbReference>
<keyword evidence="3" id="KW-1185">Reference proteome</keyword>
<dbReference type="Proteomes" id="UP001589738">
    <property type="component" value="Unassembled WGS sequence"/>
</dbReference>
<sequence>MLLKSRKESENLLLYRSLFLRMSLCEKDVSHYQRLEKGYAGELLFDQYVSSLTNEFLLLNDVLLDFGNNLFQMDSLAIFQESVLLFEIKNFEGDFYVKGDRWYTLSDKEIKNPLEQLQRSESLLRRFLQEHGCMLPIEPFLVFVNPEFTLYQAPMKTPIIYPTQIQRLLRTLANKPTKTTHLHEKMANKLLTHHLSTSPIIRKPDYSYEILQKGIYCSHCYTFFKEATETRLVCSCGTTESIDDAIVRSVYEFMLLFPDRLVTTNVIYEWCGGVVKSKKTVRRVLSSHFALKGHSRKAHFVLKS</sequence>
<dbReference type="EMBL" id="JBHLUU010000022">
    <property type="protein sequence ID" value="MFC0475083.1"/>
    <property type="molecule type" value="Genomic_DNA"/>
</dbReference>
<gene>
    <name evidence="2" type="ORF">ACFFHF_07410</name>
</gene>
<name>A0ABV6KP31_9BACI</name>
<evidence type="ECO:0000313" key="2">
    <source>
        <dbReference type="EMBL" id="MFC0475083.1"/>
    </source>
</evidence>
<reference evidence="2 3" key="1">
    <citation type="submission" date="2024-09" db="EMBL/GenBank/DDBJ databases">
        <authorList>
            <person name="Sun Q."/>
            <person name="Mori K."/>
        </authorList>
    </citation>
    <scope>NUCLEOTIDE SEQUENCE [LARGE SCALE GENOMIC DNA]</scope>
    <source>
        <strain evidence="2 3">CGMCC 1.9126</strain>
    </source>
</reference>
<dbReference type="PROSITE" id="PS50965">
    <property type="entry name" value="NERD"/>
    <property type="match status" value="1"/>
</dbReference>
<feature type="domain" description="NERD" evidence="1">
    <location>
        <begin position="37"/>
        <end position="147"/>
    </location>
</feature>
<dbReference type="RefSeq" id="WP_377057810.1">
    <property type="nucleotide sequence ID" value="NZ_JBHLUU010000022.1"/>
</dbReference>